<dbReference type="RefSeq" id="XP_007739725.1">
    <property type="nucleotide sequence ID" value="XM_007741535.1"/>
</dbReference>
<gene>
    <name evidence="7" type="ORF">A1O5_00916</name>
</gene>
<dbReference type="InterPro" id="IPR036188">
    <property type="entry name" value="FAD/NAD-bd_sf"/>
</dbReference>
<evidence type="ECO:0000256" key="1">
    <source>
        <dbReference type="ARBA" id="ARBA00001974"/>
    </source>
</evidence>
<dbReference type="PANTHER" id="PTHR43004:SF19">
    <property type="entry name" value="BINDING MONOOXYGENASE, PUTATIVE (JCVI)-RELATED"/>
    <property type="match status" value="1"/>
</dbReference>
<comment type="cofactor">
    <cofactor evidence="1">
        <name>FAD</name>
        <dbReference type="ChEBI" id="CHEBI:57692"/>
    </cofactor>
</comment>
<dbReference type="EMBL" id="AMGX01000001">
    <property type="protein sequence ID" value="EXJ76408.1"/>
    <property type="molecule type" value="Genomic_DNA"/>
</dbReference>
<keyword evidence="8" id="KW-1185">Reference proteome</keyword>
<accession>W9X884</accession>
<reference evidence="7 8" key="1">
    <citation type="submission" date="2013-03" db="EMBL/GenBank/DDBJ databases">
        <title>The Genome Sequence of Cladophialophora psammophila CBS 110553.</title>
        <authorList>
            <consortium name="The Broad Institute Genomics Platform"/>
            <person name="Cuomo C."/>
            <person name="de Hoog S."/>
            <person name="Gorbushina A."/>
            <person name="Walker B."/>
            <person name="Young S.K."/>
            <person name="Zeng Q."/>
            <person name="Gargeya S."/>
            <person name="Fitzgerald M."/>
            <person name="Haas B."/>
            <person name="Abouelleil A."/>
            <person name="Allen A.W."/>
            <person name="Alvarado L."/>
            <person name="Arachchi H.M."/>
            <person name="Berlin A.M."/>
            <person name="Chapman S.B."/>
            <person name="Gainer-Dewar J."/>
            <person name="Goldberg J."/>
            <person name="Griggs A."/>
            <person name="Gujja S."/>
            <person name="Hansen M."/>
            <person name="Howarth C."/>
            <person name="Imamovic A."/>
            <person name="Ireland A."/>
            <person name="Larimer J."/>
            <person name="McCowan C."/>
            <person name="Murphy C."/>
            <person name="Pearson M."/>
            <person name="Poon T.W."/>
            <person name="Priest M."/>
            <person name="Roberts A."/>
            <person name="Saif S."/>
            <person name="Shea T."/>
            <person name="Sisk P."/>
            <person name="Sykes S."/>
            <person name="Wortman J."/>
            <person name="Nusbaum C."/>
            <person name="Birren B."/>
        </authorList>
    </citation>
    <scope>NUCLEOTIDE SEQUENCE [LARGE SCALE GENOMIC DNA]</scope>
    <source>
        <strain evidence="7 8">CBS 110553</strain>
    </source>
</reference>
<organism evidence="7 8">
    <name type="scientific">Cladophialophora psammophila CBS 110553</name>
    <dbReference type="NCBI Taxonomy" id="1182543"/>
    <lineage>
        <taxon>Eukaryota</taxon>
        <taxon>Fungi</taxon>
        <taxon>Dikarya</taxon>
        <taxon>Ascomycota</taxon>
        <taxon>Pezizomycotina</taxon>
        <taxon>Eurotiomycetes</taxon>
        <taxon>Chaetothyriomycetidae</taxon>
        <taxon>Chaetothyriales</taxon>
        <taxon>Herpotrichiellaceae</taxon>
        <taxon>Cladophialophora</taxon>
    </lineage>
</organism>
<evidence type="ECO:0000313" key="8">
    <source>
        <dbReference type="Proteomes" id="UP000019471"/>
    </source>
</evidence>
<dbReference type="PRINTS" id="PR00420">
    <property type="entry name" value="RNGMNOXGNASE"/>
</dbReference>
<protein>
    <recommendedName>
        <fullName evidence="6">FAD-binding domain-containing protein</fullName>
    </recommendedName>
</protein>
<evidence type="ECO:0000259" key="6">
    <source>
        <dbReference type="Pfam" id="PF01494"/>
    </source>
</evidence>
<dbReference type="OrthoDB" id="10016252at2759"/>
<sequence length="471" mass="52510">MGSLGSHHFPVIVIGGGPVGFVTAINIARNGVKVAVLEKGPRIDQSPRATSYQPCVLAEMQECGILEDVTRKAVVNNILSFWVGEGPEKKRVAYVEKLEGGKNFPAGLNCGQPVLTETVMHHLLNNYDADVCFNQQVEDVYQDSTLVTVLCKDPTTDKVTRYTCDYLVGADGAGSMVRECLGIEFEGFSWPKEDFCASNIRYPFDKYGFTTANFVLHDVHWGVITVIDDTGLWRCAFGIKPGMTNEQVREELDEHYKYILPGWPGEGYELVQLNRYKPHQRCAKQYRKGRCFLAGDAAHSNNPIGGLGLTTGILDAGPLGRGLAAVVKGEAPESILDKWAEARRHKWLTYTNEFSIENKRMVQRGGYSPDPAGIWKKDEVSRAHGMDKWIEKATASKEGEDLALFEQLKDRELQLQNRMKQWEITIDPLWMAEYEHPDIVKARMALRPEGLTPSSTTPLSSVTGVSIQPKE</sequence>
<keyword evidence="2" id="KW-0285">Flavoprotein</keyword>
<evidence type="ECO:0000256" key="3">
    <source>
        <dbReference type="ARBA" id="ARBA00022827"/>
    </source>
</evidence>
<dbReference type="eggNOG" id="KOG3855">
    <property type="taxonomic scope" value="Eukaryota"/>
</dbReference>
<feature type="domain" description="FAD-binding" evidence="6">
    <location>
        <begin position="10"/>
        <end position="344"/>
    </location>
</feature>
<feature type="region of interest" description="Disordered" evidence="5">
    <location>
        <begin position="450"/>
        <end position="471"/>
    </location>
</feature>
<dbReference type="GO" id="GO:0071949">
    <property type="term" value="F:FAD binding"/>
    <property type="evidence" value="ECO:0007669"/>
    <property type="project" value="InterPro"/>
</dbReference>
<evidence type="ECO:0000256" key="4">
    <source>
        <dbReference type="ARBA" id="ARBA00023002"/>
    </source>
</evidence>
<dbReference type="PANTHER" id="PTHR43004">
    <property type="entry name" value="TRK SYSTEM POTASSIUM UPTAKE PROTEIN"/>
    <property type="match status" value="1"/>
</dbReference>
<dbReference type="Gene3D" id="3.50.50.60">
    <property type="entry name" value="FAD/NAD(P)-binding domain"/>
    <property type="match status" value="1"/>
</dbReference>
<keyword evidence="3" id="KW-0274">FAD</keyword>
<dbReference type="SUPFAM" id="SSF51905">
    <property type="entry name" value="FAD/NAD(P)-binding domain"/>
    <property type="match status" value="1"/>
</dbReference>
<dbReference type="Pfam" id="PF01494">
    <property type="entry name" value="FAD_binding_3"/>
    <property type="match status" value="1"/>
</dbReference>
<dbReference type="Proteomes" id="UP000019471">
    <property type="component" value="Unassembled WGS sequence"/>
</dbReference>
<proteinExistence type="predicted"/>
<keyword evidence="4" id="KW-0560">Oxidoreductase</keyword>
<dbReference type="STRING" id="1182543.W9X884"/>
<dbReference type="Gene3D" id="3.30.70.2450">
    <property type="match status" value="1"/>
</dbReference>
<dbReference type="GeneID" id="19185652"/>
<dbReference type="InterPro" id="IPR050641">
    <property type="entry name" value="RIFMO-like"/>
</dbReference>
<dbReference type="GO" id="GO:0016709">
    <property type="term" value="F:oxidoreductase activity, acting on paired donors, with incorporation or reduction of molecular oxygen, NAD(P)H as one donor, and incorporation of one atom of oxygen"/>
    <property type="evidence" value="ECO:0007669"/>
    <property type="project" value="UniProtKB-ARBA"/>
</dbReference>
<evidence type="ECO:0000313" key="7">
    <source>
        <dbReference type="EMBL" id="EXJ76408.1"/>
    </source>
</evidence>
<dbReference type="HOGENOM" id="CLU_009665_2_1_1"/>
<name>W9X884_9EURO</name>
<comment type="caution">
    <text evidence="7">The sequence shown here is derived from an EMBL/GenBank/DDBJ whole genome shotgun (WGS) entry which is preliminary data.</text>
</comment>
<evidence type="ECO:0000256" key="2">
    <source>
        <dbReference type="ARBA" id="ARBA00022630"/>
    </source>
</evidence>
<evidence type="ECO:0000256" key="5">
    <source>
        <dbReference type="SAM" id="MobiDB-lite"/>
    </source>
</evidence>
<dbReference type="AlphaFoldDB" id="W9X884"/>
<dbReference type="InterPro" id="IPR002938">
    <property type="entry name" value="FAD-bd"/>
</dbReference>